<dbReference type="eggNOG" id="ENOG50336P7">
    <property type="taxonomic scope" value="Bacteria"/>
</dbReference>
<evidence type="ECO:0000313" key="2">
    <source>
        <dbReference type="Proteomes" id="UP000051999"/>
    </source>
</evidence>
<keyword evidence="2" id="KW-1185">Reference proteome</keyword>
<dbReference type="EMBL" id="AZFF01000015">
    <property type="protein sequence ID" value="KRL53789.1"/>
    <property type="molecule type" value="Genomic_DNA"/>
</dbReference>
<dbReference type="AlphaFoldDB" id="A0A0R1R9G4"/>
<evidence type="ECO:0000313" key="1">
    <source>
        <dbReference type="EMBL" id="KRL53789.1"/>
    </source>
</evidence>
<protein>
    <submittedName>
        <fullName evidence="1">Uncharacterized protein</fullName>
    </submittedName>
</protein>
<organism evidence="1 2">
    <name type="scientific">Furfurilactobacillus rossiae DSM 15814</name>
    <dbReference type="NCBI Taxonomy" id="1114972"/>
    <lineage>
        <taxon>Bacteria</taxon>
        <taxon>Bacillati</taxon>
        <taxon>Bacillota</taxon>
        <taxon>Bacilli</taxon>
        <taxon>Lactobacillales</taxon>
        <taxon>Lactobacillaceae</taxon>
        <taxon>Furfurilactobacillus</taxon>
    </lineage>
</organism>
<dbReference type="OrthoDB" id="9803145at2"/>
<dbReference type="PATRIC" id="fig|1114972.6.peg.907"/>
<reference evidence="1 2" key="1">
    <citation type="journal article" date="2015" name="Genome Announc.">
        <title>Expanding the biotechnology potential of lactobacilli through comparative genomics of 213 strains and associated genera.</title>
        <authorList>
            <person name="Sun Z."/>
            <person name="Harris H.M."/>
            <person name="McCann A."/>
            <person name="Guo C."/>
            <person name="Argimon S."/>
            <person name="Zhang W."/>
            <person name="Yang X."/>
            <person name="Jeffery I.B."/>
            <person name="Cooney J.C."/>
            <person name="Kagawa T.F."/>
            <person name="Liu W."/>
            <person name="Song Y."/>
            <person name="Salvetti E."/>
            <person name="Wrobel A."/>
            <person name="Rasinkangas P."/>
            <person name="Parkhill J."/>
            <person name="Rea M.C."/>
            <person name="O'Sullivan O."/>
            <person name="Ritari J."/>
            <person name="Douillard F.P."/>
            <person name="Paul Ross R."/>
            <person name="Yang R."/>
            <person name="Briner A.E."/>
            <person name="Felis G.E."/>
            <person name="de Vos W.M."/>
            <person name="Barrangou R."/>
            <person name="Klaenhammer T.R."/>
            <person name="Caufield P.W."/>
            <person name="Cui Y."/>
            <person name="Zhang H."/>
            <person name="O'Toole P.W."/>
        </authorList>
    </citation>
    <scope>NUCLEOTIDE SEQUENCE [LARGE SCALE GENOMIC DNA]</scope>
    <source>
        <strain evidence="1 2">DSM 15814</strain>
    </source>
</reference>
<name>A0A0R1R9G4_9LACO</name>
<accession>A0A0R1R9G4</accession>
<proteinExistence type="predicted"/>
<dbReference type="STRING" id="1114972.FD35_GL000898"/>
<dbReference type="RefSeq" id="WP_017260437.1">
    <property type="nucleotide sequence ID" value="NZ_AUAW01000015.1"/>
</dbReference>
<sequence>MNDEELIQLGLSGKAPLKVILGGWTESNTDGQKVGVVGLLYVTTDVQQAQQQLTRLRKQKPDHYYMVYSVPYDTDLSTLSHWPTLEIDPEDLT</sequence>
<dbReference type="Proteomes" id="UP000051999">
    <property type="component" value="Unassembled WGS sequence"/>
</dbReference>
<gene>
    <name evidence="1" type="ORF">FD35_GL000898</name>
</gene>
<comment type="caution">
    <text evidence="1">The sequence shown here is derived from an EMBL/GenBank/DDBJ whole genome shotgun (WGS) entry which is preliminary data.</text>
</comment>